<organism evidence="14">
    <name type="scientific">Streptococcus suis</name>
    <dbReference type="NCBI Taxonomy" id="1307"/>
    <lineage>
        <taxon>Bacteria</taxon>
        <taxon>Bacillati</taxon>
        <taxon>Bacillota</taxon>
        <taxon>Bacilli</taxon>
        <taxon>Lactobacillales</taxon>
        <taxon>Streptococcaceae</taxon>
        <taxon>Streptococcus</taxon>
    </lineage>
</organism>
<evidence type="ECO:0000256" key="10">
    <source>
        <dbReference type="ARBA" id="ARBA00023169"/>
    </source>
</evidence>
<feature type="transmembrane region" description="Helical" evidence="12">
    <location>
        <begin position="34"/>
        <end position="55"/>
    </location>
</feature>
<dbReference type="InterPro" id="IPR003856">
    <property type="entry name" value="LPS_length_determ_N"/>
</dbReference>
<dbReference type="PANTHER" id="PTHR32309">
    <property type="entry name" value="TYROSINE-PROTEIN KINASE"/>
    <property type="match status" value="1"/>
</dbReference>
<feature type="transmembrane region" description="Helical" evidence="12">
    <location>
        <begin position="188"/>
        <end position="209"/>
    </location>
</feature>
<keyword evidence="6 12" id="KW-0812">Transmembrane</keyword>
<dbReference type="AlphaFoldDB" id="A0A0F6S296"/>
<evidence type="ECO:0000256" key="9">
    <source>
        <dbReference type="ARBA" id="ARBA00023136"/>
    </source>
</evidence>
<keyword evidence="8 12" id="KW-1133">Transmembrane helix</keyword>
<evidence type="ECO:0000256" key="3">
    <source>
        <dbReference type="ARBA" id="ARBA00006683"/>
    </source>
</evidence>
<dbReference type="GO" id="GO:0004713">
    <property type="term" value="F:protein tyrosine kinase activity"/>
    <property type="evidence" value="ECO:0007669"/>
    <property type="project" value="TreeGrafter"/>
</dbReference>
<evidence type="ECO:0000313" key="14">
    <source>
        <dbReference type="EMBL" id="AKE79352.1"/>
    </source>
</evidence>
<accession>A0A0F6S296</accession>
<gene>
    <name evidence="14" type="primary">cpsB</name>
    <name evidence="14" type="ORF">YS117.seq-orf00002</name>
</gene>
<dbReference type="UniPathway" id="UPA00934"/>
<evidence type="ECO:0000256" key="1">
    <source>
        <dbReference type="ARBA" id="ARBA00004651"/>
    </source>
</evidence>
<evidence type="ECO:0000256" key="8">
    <source>
        <dbReference type="ARBA" id="ARBA00022989"/>
    </source>
</evidence>
<comment type="function">
    <text evidence="11">Required for CpsD phosphorylation. Involved in the regulation of capsular polysaccharide biosynthesis. May be part of a complex that directs the coordinated polymerization and export to the cell surface of the capsular polysaccharide.</text>
</comment>
<evidence type="ECO:0000256" key="4">
    <source>
        <dbReference type="ARBA" id="ARBA00020739"/>
    </source>
</evidence>
<evidence type="ECO:0000256" key="6">
    <source>
        <dbReference type="ARBA" id="ARBA00022692"/>
    </source>
</evidence>
<comment type="subcellular location">
    <subcellularLocation>
        <location evidence="1">Cell membrane</location>
        <topology evidence="1">Multi-pass membrane protein</topology>
    </subcellularLocation>
</comment>
<evidence type="ECO:0000256" key="12">
    <source>
        <dbReference type="SAM" id="Phobius"/>
    </source>
</evidence>
<protein>
    <recommendedName>
        <fullName evidence="4">Capsular polysaccharide biosynthesis protein CpsC</fullName>
    </recommendedName>
</protein>
<dbReference type="PANTHER" id="PTHR32309:SF13">
    <property type="entry name" value="FERRIC ENTEROBACTIN TRANSPORT PROTEIN FEPE"/>
    <property type="match status" value="1"/>
</dbReference>
<dbReference type="Pfam" id="PF02706">
    <property type="entry name" value="Wzz"/>
    <property type="match status" value="1"/>
</dbReference>
<comment type="similarity">
    <text evidence="3">Belongs to the CpsC/CapA family.</text>
</comment>
<dbReference type="EMBL" id="KM972233">
    <property type="protein sequence ID" value="AKE79352.1"/>
    <property type="molecule type" value="Genomic_DNA"/>
</dbReference>
<evidence type="ECO:0000256" key="7">
    <source>
        <dbReference type="ARBA" id="ARBA00022903"/>
    </source>
</evidence>
<keyword evidence="5" id="KW-1003">Cell membrane</keyword>
<keyword evidence="10" id="KW-0270">Exopolysaccharide synthesis</keyword>
<feature type="domain" description="Polysaccharide chain length determinant N-terminal" evidence="13">
    <location>
        <begin position="19"/>
        <end position="110"/>
    </location>
</feature>
<reference evidence="14" key="1">
    <citation type="journal article" date="2015" name="Appl. Environ. Microbiol.">
        <title>Eight Novel Capsular Polysaccharide Synthesis Gene Loci Identified in Nontypeable Streptococcus suis Isolates.</title>
        <authorList>
            <person name="Zheng H."/>
            <person name="Ji S."/>
            <person name="Liu Z."/>
            <person name="Lan R."/>
            <person name="Huang Y."/>
            <person name="Bai X."/>
            <person name="Gottschalk M."/>
            <person name="Xu J."/>
        </authorList>
    </citation>
    <scope>NUCLEOTIDE SEQUENCE</scope>
    <source>
        <strain evidence="14">YS117_seq</strain>
    </source>
</reference>
<keyword evidence="7" id="KW-0972">Capsule biogenesis/degradation</keyword>
<evidence type="ECO:0000256" key="5">
    <source>
        <dbReference type="ARBA" id="ARBA00022475"/>
    </source>
</evidence>
<evidence type="ECO:0000256" key="2">
    <source>
        <dbReference type="ARBA" id="ARBA00005132"/>
    </source>
</evidence>
<name>A0A0F6S296_STRSU</name>
<proteinExistence type="inferred from homology"/>
<sequence>MEIKKIGENMNNQEMNTIEIDILLLLKTIWRKKFLIIITALFGAGIAFVYSSFLVTPQFDSTTRIYVVSQNVEAGAGLTSQELQAGTYLVKDYKEIILSQDVLTQVATELNLNENLKEKVSVSIPVDTRIVSISVRDADPNEAARIANSLRTFAAQKIVEVTKVSDVTTLEEAVPAEQPSTPNTKRNILLGLLAGGILATGIILAMEVLDDRVKRPQDVEEVMGLTLLGVVPDSKKLK</sequence>
<dbReference type="GO" id="GO:0005886">
    <property type="term" value="C:plasma membrane"/>
    <property type="evidence" value="ECO:0007669"/>
    <property type="project" value="UniProtKB-SubCell"/>
</dbReference>
<dbReference type="GO" id="GO:0045227">
    <property type="term" value="P:capsule polysaccharide biosynthetic process"/>
    <property type="evidence" value="ECO:0007669"/>
    <property type="project" value="UniProtKB-UniPathway"/>
</dbReference>
<evidence type="ECO:0000259" key="13">
    <source>
        <dbReference type="Pfam" id="PF02706"/>
    </source>
</evidence>
<dbReference type="InterPro" id="IPR050445">
    <property type="entry name" value="Bact_polysacc_biosynth/exp"/>
</dbReference>
<keyword evidence="9 12" id="KW-0472">Membrane</keyword>
<comment type="pathway">
    <text evidence="2">Capsule biogenesis; capsule polysaccharide biosynthesis.</text>
</comment>
<evidence type="ECO:0000256" key="11">
    <source>
        <dbReference type="ARBA" id="ARBA00045736"/>
    </source>
</evidence>